<dbReference type="GO" id="GO:0010181">
    <property type="term" value="F:FMN binding"/>
    <property type="evidence" value="ECO:0007669"/>
    <property type="project" value="InterPro"/>
</dbReference>
<feature type="domain" description="Flavin reductase like" evidence="4">
    <location>
        <begin position="10"/>
        <end position="171"/>
    </location>
</feature>
<name>A0A9D2HMF0_9BACT</name>
<evidence type="ECO:0000256" key="1">
    <source>
        <dbReference type="ARBA" id="ARBA00001917"/>
    </source>
</evidence>
<dbReference type="InterPro" id="IPR002563">
    <property type="entry name" value="Flavin_Rdtase-like_dom"/>
</dbReference>
<reference evidence="5" key="1">
    <citation type="journal article" date="2021" name="PeerJ">
        <title>Extensive microbial diversity within the chicken gut microbiome revealed by metagenomics and culture.</title>
        <authorList>
            <person name="Gilroy R."/>
            <person name="Ravi A."/>
            <person name="Getino M."/>
            <person name="Pursley I."/>
            <person name="Horton D.L."/>
            <person name="Alikhan N.F."/>
            <person name="Baker D."/>
            <person name="Gharbi K."/>
            <person name="Hall N."/>
            <person name="Watson M."/>
            <person name="Adriaenssens E.M."/>
            <person name="Foster-Nyarko E."/>
            <person name="Jarju S."/>
            <person name="Secka A."/>
            <person name="Antonio M."/>
            <person name="Oren A."/>
            <person name="Chaudhuri R.R."/>
            <person name="La Ragione R."/>
            <person name="Hildebrand F."/>
            <person name="Pallen M.J."/>
        </authorList>
    </citation>
    <scope>NUCLEOTIDE SEQUENCE</scope>
    <source>
        <strain evidence="5">5032</strain>
    </source>
</reference>
<dbReference type="Proteomes" id="UP000823821">
    <property type="component" value="Unassembled WGS sequence"/>
</dbReference>
<dbReference type="PANTHER" id="PTHR43567:SF1">
    <property type="entry name" value="FLAVOREDOXIN"/>
    <property type="match status" value="1"/>
</dbReference>
<evidence type="ECO:0000313" key="5">
    <source>
        <dbReference type="EMBL" id="HJA78730.1"/>
    </source>
</evidence>
<organism evidence="5 6">
    <name type="scientific">Candidatus Desulfovibrio intestinavium</name>
    <dbReference type="NCBI Taxonomy" id="2838534"/>
    <lineage>
        <taxon>Bacteria</taxon>
        <taxon>Pseudomonadati</taxon>
        <taxon>Thermodesulfobacteriota</taxon>
        <taxon>Desulfovibrionia</taxon>
        <taxon>Desulfovibrionales</taxon>
        <taxon>Desulfovibrionaceae</taxon>
        <taxon>Desulfovibrio</taxon>
    </lineage>
</organism>
<evidence type="ECO:0000259" key="4">
    <source>
        <dbReference type="SMART" id="SM00903"/>
    </source>
</evidence>
<accession>A0A9D2HMF0</accession>
<dbReference type="InterPro" id="IPR012349">
    <property type="entry name" value="Split_barrel_FMN-bd"/>
</dbReference>
<evidence type="ECO:0000256" key="3">
    <source>
        <dbReference type="ARBA" id="ARBA00038054"/>
    </source>
</evidence>
<evidence type="ECO:0000313" key="6">
    <source>
        <dbReference type="Proteomes" id="UP000823821"/>
    </source>
</evidence>
<reference evidence="5" key="2">
    <citation type="submission" date="2021-04" db="EMBL/GenBank/DDBJ databases">
        <authorList>
            <person name="Gilroy R."/>
        </authorList>
    </citation>
    <scope>NUCLEOTIDE SEQUENCE</scope>
    <source>
        <strain evidence="5">5032</strain>
    </source>
</reference>
<dbReference type="EMBL" id="DWZD01000026">
    <property type="protein sequence ID" value="HJA78730.1"/>
    <property type="molecule type" value="Genomic_DNA"/>
</dbReference>
<dbReference type="Pfam" id="PF01613">
    <property type="entry name" value="Flavin_Reduct"/>
    <property type="match status" value="1"/>
</dbReference>
<dbReference type="SMART" id="SM00903">
    <property type="entry name" value="Flavin_Reduct"/>
    <property type="match status" value="1"/>
</dbReference>
<dbReference type="AlphaFoldDB" id="A0A9D2HMF0"/>
<gene>
    <name evidence="5" type="ORF">H9784_04030</name>
</gene>
<dbReference type="GO" id="GO:0016646">
    <property type="term" value="F:oxidoreductase activity, acting on the CH-NH group of donors, NAD or NADP as acceptor"/>
    <property type="evidence" value="ECO:0007669"/>
    <property type="project" value="UniProtKB-ARBA"/>
</dbReference>
<dbReference type="SUPFAM" id="SSF50475">
    <property type="entry name" value="FMN-binding split barrel"/>
    <property type="match status" value="1"/>
</dbReference>
<comment type="cofactor">
    <cofactor evidence="1">
        <name>FMN</name>
        <dbReference type="ChEBI" id="CHEBI:58210"/>
    </cofactor>
</comment>
<protein>
    <submittedName>
        <fullName evidence="5">Flavin reductase family protein</fullName>
    </submittedName>
</protein>
<dbReference type="Gene3D" id="2.30.110.10">
    <property type="entry name" value="Electron Transport, Fmn-binding Protein, Chain A"/>
    <property type="match status" value="1"/>
</dbReference>
<comment type="similarity">
    <text evidence="3">Belongs to the flavoredoxin family.</text>
</comment>
<sequence length="194" mass="21043">MPRRDLGPRTLLYPMPALLVGVYDAEGRPNLMTAAWGGICNSTPPCVTVSVRPSRWTHDNLLRQGAFTVGIPSTSLAAQADFAGITSGRSQDKFAATGLTPCRSSHVDAPYAEECPVVLECRLLQHVSLPSHTMMIGEICNVSALESCMDGDHPDMGKVDPLVYDAGGRRYYRVGSEVAPAYSLGTVYRREQEK</sequence>
<dbReference type="InterPro" id="IPR052174">
    <property type="entry name" value="Flavoredoxin"/>
</dbReference>
<keyword evidence="2" id="KW-0285">Flavoprotein</keyword>
<evidence type="ECO:0000256" key="2">
    <source>
        <dbReference type="ARBA" id="ARBA00022630"/>
    </source>
</evidence>
<dbReference type="PANTHER" id="PTHR43567">
    <property type="entry name" value="FLAVOREDOXIN-RELATED-RELATED"/>
    <property type="match status" value="1"/>
</dbReference>
<comment type="caution">
    <text evidence="5">The sequence shown here is derived from an EMBL/GenBank/DDBJ whole genome shotgun (WGS) entry which is preliminary data.</text>
</comment>
<proteinExistence type="inferred from homology"/>